<proteinExistence type="predicted"/>
<evidence type="ECO:0000313" key="3">
    <source>
        <dbReference type="EMBL" id="NMH91144.1"/>
    </source>
</evidence>
<dbReference type="PANTHER" id="PTHR34216:SF7">
    <property type="entry name" value="POLY-BETA-1,6-N-ACETYL-D-GLUCOSAMINE N-DEACETYLASE"/>
    <property type="match status" value="1"/>
</dbReference>
<keyword evidence="4" id="KW-1185">Reference proteome</keyword>
<dbReference type="Gene3D" id="3.20.20.370">
    <property type="entry name" value="Glycoside hydrolase/deacetylase"/>
    <property type="match status" value="1"/>
</dbReference>
<evidence type="ECO:0000259" key="2">
    <source>
        <dbReference type="PROSITE" id="PS51677"/>
    </source>
</evidence>
<reference evidence="3 4" key="1">
    <citation type="submission" date="2020-04" db="EMBL/GenBank/DDBJ databases">
        <authorList>
            <person name="Klaysubun C."/>
            <person name="Duangmal K."/>
            <person name="Lipun K."/>
        </authorList>
    </citation>
    <scope>NUCLEOTIDE SEQUENCE [LARGE SCALE GENOMIC DNA]</scope>
    <source>
        <strain evidence="3 4">DSM 45300</strain>
    </source>
</reference>
<dbReference type="InterPro" id="IPR011330">
    <property type="entry name" value="Glyco_hydro/deAcase_b/a-brl"/>
</dbReference>
<comment type="caution">
    <text evidence="3">The sequence shown here is derived from an EMBL/GenBank/DDBJ whole genome shotgun (WGS) entry which is preliminary data.</text>
</comment>
<sequence length="308" mass="34408">MLSAGANLIVLGWHNVRPTWCFPAAPGAGEKGLEQQFKMLRTLANVVPLESALRDLTEGRPLPPRAVAITFDDGYADNLELAGPILRRLGLPATCFLVPGILNGDTSPWWERLAYAFAEATADKLEWKDAIHALPDRAQRYSVFKRVAEDLKLVDRHERDAAIDDLTERLAPTGTYDLRSQFLDWDGARKLQEYMTIGSHTMYHAILSRESAQAQHEDLAESRRQLRDKLGADIDVLAYPNGKKVDYTADTIAAAEKAGYAYSITTRNGRTTRDAAPHEIPRWVMNPHRGPVDFAKIVKHLVKERTAA</sequence>
<name>A0A848DEZ4_9PSEU</name>
<dbReference type="InterPro" id="IPR051398">
    <property type="entry name" value="Polysacch_Deacetylase"/>
</dbReference>
<dbReference type="RefSeq" id="WP_169410905.1">
    <property type="nucleotide sequence ID" value="NZ_JAAXKZ010000013.1"/>
</dbReference>
<dbReference type="Pfam" id="PF01522">
    <property type="entry name" value="Polysacc_deac_1"/>
    <property type="match status" value="1"/>
</dbReference>
<dbReference type="EMBL" id="JAAXKZ010000013">
    <property type="protein sequence ID" value="NMH91144.1"/>
    <property type="molecule type" value="Genomic_DNA"/>
</dbReference>
<accession>A0A848DEZ4</accession>
<evidence type="ECO:0000256" key="1">
    <source>
        <dbReference type="ARBA" id="ARBA00022729"/>
    </source>
</evidence>
<dbReference type="PANTHER" id="PTHR34216">
    <property type="match status" value="1"/>
</dbReference>
<keyword evidence="1" id="KW-0732">Signal</keyword>
<dbReference type="PROSITE" id="PS51677">
    <property type="entry name" value="NODB"/>
    <property type="match status" value="1"/>
</dbReference>
<dbReference type="GO" id="GO:0005975">
    <property type="term" value="P:carbohydrate metabolic process"/>
    <property type="evidence" value="ECO:0007669"/>
    <property type="project" value="InterPro"/>
</dbReference>
<dbReference type="GO" id="GO:0016810">
    <property type="term" value="F:hydrolase activity, acting on carbon-nitrogen (but not peptide) bonds"/>
    <property type="evidence" value="ECO:0007669"/>
    <property type="project" value="InterPro"/>
</dbReference>
<dbReference type="Proteomes" id="UP000586918">
    <property type="component" value="Unassembled WGS sequence"/>
</dbReference>
<organism evidence="3 4">
    <name type="scientific">Pseudonocardia bannensis</name>
    <dbReference type="NCBI Taxonomy" id="630973"/>
    <lineage>
        <taxon>Bacteria</taxon>
        <taxon>Bacillati</taxon>
        <taxon>Actinomycetota</taxon>
        <taxon>Actinomycetes</taxon>
        <taxon>Pseudonocardiales</taxon>
        <taxon>Pseudonocardiaceae</taxon>
        <taxon>Pseudonocardia</taxon>
    </lineage>
</organism>
<protein>
    <submittedName>
        <fullName evidence="3">Polysaccharide deacetylase family protein</fullName>
    </submittedName>
</protein>
<dbReference type="SUPFAM" id="SSF88713">
    <property type="entry name" value="Glycoside hydrolase/deacetylase"/>
    <property type="match status" value="1"/>
</dbReference>
<feature type="domain" description="NodB homology" evidence="2">
    <location>
        <begin position="65"/>
        <end position="308"/>
    </location>
</feature>
<evidence type="ECO:0000313" key="4">
    <source>
        <dbReference type="Proteomes" id="UP000586918"/>
    </source>
</evidence>
<dbReference type="CDD" id="cd10918">
    <property type="entry name" value="CE4_NodB_like_5s_6s"/>
    <property type="match status" value="1"/>
</dbReference>
<dbReference type="AlphaFoldDB" id="A0A848DEZ4"/>
<dbReference type="InterPro" id="IPR002509">
    <property type="entry name" value="NODB_dom"/>
</dbReference>
<gene>
    <name evidence="3" type="ORF">HF519_05955</name>
</gene>